<dbReference type="Pfam" id="PF13715">
    <property type="entry name" value="CarbopepD_reg_2"/>
    <property type="match status" value="1"/>
</dbReference>
<dbReference type="PROSITE" id="PS52016">
    <property type="entry name" value="TONB_DEPENDENT_REC_3"/>
    <property type="match status" value="1"/>
</dbReference>
<name>A0A1V9FMJ7_9BACT</name>
<dbReference type="Pfam" id="PF00593">
    <property type="entry name" value="TonB_dep_Rec_b-barrel"/>
    <property type="match status" value="1"/>
</dbReference>
<keyword evidence="6" id="KW-0408">Iron</keyword>
<proteinExistence type="inferred from homology"/>
<dbReference type="STRING" id="1703345.A3860_36965"/>
<dbReference type="InterPro" id="IPR000531">
    <property type="entry name" value="Beta-barrel_TonB"/>
</dbReference>
<dbReference type="InterPro" id="IPR023996">
    <property type="entry name" value="TonB-dep_OMP_SusC/RagA"/>
</dbReference>
<evidence type="ECO:0000313" key="16">
    <source>
        <dbReference type="Proteomes" id="UP000192796"/>
    </source>
</evidence>
<evidence type="ECO:0000313" key="15">
    <source>
        <dbReference type="EMBL" id="OQP59584.1"/>
    </source>
</evidence>
<reference evidence="15 16" key="1">
    <citation type="submission" date="2016-03" db="EMBL/GenBank/DDBJ databases">
        <title>Niastella vici sp. nov., isolated from farmland soil.</title>
        <authorList>
            <person name="Chen L."/>
            <person name="Wang D."/>
            <person name="Yang S."/>
            <person name="Wang G."/>
        </authorList>
    </citation>
    <scope>NUCLEOTIDE SEQUENCE [LARGE SCALE GENOMIC DNA]</scope>
    <source>
        <strain evidence="15 16">DJ57</strain>
    </source>
</reference>
<comment type="similarity">
    <text evidence="10 11">Belongs to the TonB-dependent receptor family.</text>
</comment>
<gene>
    <name evidence="15" type="ORF">A3860_36965</name>
</gene>
<dbReference type="NCBIfam" id="TIGR04057">
    <property type="entry name" value="SusC_RagA_signa"/>
    <property type="match status" value="1"/>
</dbReference>
<dbReference type="InterPro" id="IPR012910">
    <property type="entry name" value="Plug_dom"/>
</dbReference>
<evidence type="ECO:0000256" key="2">
    <source>
        <dbReference type="ARBA" id="ARBA00022448"/>
    </source>
</evidence>
<evidence type="ECO:0000256" key="11">
    <source>
        <dbReference type="RuleBase" id="RU003357"/>
    </source>
</evidence>
<keyword evidence="3 10" id="KW-1134">Transmembrane beta strand</keyword>
<keyword evidence="16" id="KW-1185">Reference proteome</keyword>
<dbReference type="Gene3D" id="2.170.130.10">
    <property type="entry name" value="TonB-dependent receptor, plug domain"/>
    <property type="match status" value="1"/>
</dbReference>
<dbReference type="SUPFAM" id="SSF56935">
    <property type="entry name" value="Porins"/>
    <property type="match status" value="1"/>
</dbReference>
<dbReference type="InterPro" id="IPR039426">
    <property type="entry name" value="TonB-dep_rcpt-like"/>
</dbReference>
<dbReference type="InterPro" id="IPR036942">
    <property type="entry name" value="Beta-barrel_TonB_sf"/>
</dbReference>
<evidence type="ECO:0000256" key="10">
    <source>
        <dbReference type="PROSITE-ProRule" id="PRU01360"/>
    </source>
</evidence>
<dbReference type="Gene3D" id="2.60.40.1120">
    <property type="entry name" value="Carboxypeptidase-like, regulatory domain"/>
    <property type="match status" value="1"/>
</dbReference>
<evidence type="ECO:0000256" key="4">
    <source>
        <dbReference type="ARBA" id="ARBA00022496"/>
    </source>
</evidence>
<evidence type="ECO:0000259" key="12">
    <source>
        <dbReference type="Pfam" id="PF00593"/>
    </source>
</evidence>
<feature type="domain" description="Secretin/TonB short N-terminal" evidence="13">
    <location>
        <begin position="68"/>
        <end position="121"/>
    </location>
</feature>
<dbReference type="InterPro" id="IPR037066">
    <property type="entry name" value="Plug_dom_sf"/>
</dbReference>
<dbReference type="InterPro" id="IPR023997">
    <property type="entry name" value="TonB-dep_OMP_SusC/RagA_CS"/>
</dbReference>
<keyword evidence="9 10" id="KW-0998">Cell outer membrane</keyword>
<dbReference type="InterPro" id="IPR011662">
    <property type="entry name" value="Secretin/TonB_short_N"/>
</dbReference>
<evidence type="ECO:0000256" key="1">
    <source>
        <dbReference type="ARBA" id="ARBA00004571"/>
    </source>
</evidence>
<evidence type="ECO:0000256" key="9">
    <source>
        <dbReference type="ARBA" id="ARBA00023237"/>
    </source>
</evidence>
<dbReference type="Pfam" id="PF07660">
    <property type="entry name" value="STN"/>
    <property type="match status" value="1"/>
</dbReference>
<dbReference type="RefSeq" id="WP_081154574.1">
    <property type="nucleotide sequence ID" value="NZ_LVYD01000076.1"/>
</dbReference>
<evidence type="ECO:0000256" key="7">
    <source>
        <dbReference type="ARBA" id="ARBA00023077"/>
    </source>
</evidence>
<organism evidence="15 16">
    <name type="scientific">Niastella vici</name>
    <dbReference type="NCBI Taxonomy" id="1703345"/>
    <lineage>
        <taxon>Bacteria</taxon>
        <taxon>Pseudomonadati</taxon>
        <taxon>Bacteroidota</taxon>
        <taxon>Chitinophagia</taxon>
        <taxon>Chitinophagales</taxon>
        <taxon>Chitinophagaceae</taxon>
        <taxon>Niastella</taxon>
    </lineage>
</organism>
<comment type="caution">
    <text evidence="15">The sequence shown here is derived from an EMBL/GenBank/DDBJ whole genome shotgun (WGS) entry which is preliminary data.</text>
</comment>
<protein>
    <submittedName>
        <fullName evidence="15">SusC/RagA family TonB-linked outer membrane protein</fullName>
    </submittedName>
</protein>
<keyword evidence="4" id="KW-0406">Ion transport</keyword>
<keyword evidence="4" id="KW-0410">Iron transport</keyword>
<dbReference type="AlphaFoldDB" id="A0A1V9FMJ7"/>
<dbReference type="GO" id="GO:0006826">
    <property type="term" value="P:iron ion transport"/>
    <property type="evidence" value="ECO:0007669"/>
    <property type="project" value="UniProtKB-KW"/>
</dbReference>
<accession>A0A1V9FMJ7</accession>
<sequence>MKINCCKCPGRGHTNLLFLKIRFTVYLLFLGMLSVSAKTYSQNTRVDLNLQHATLPELFEAIQKQTDYLIFYRDKLLKKELRKTVHFEIKNASVADVLTLALNETGLTYTINGRQIIITPKQEVMTATPALPDPAAVIKGLPVTGTPAAVVTTTVNRRDSSLTIRGRVYDTHEPPVALPGVTIKVKGASVSATTDADGYFTIHVSRYDVLVFSRVSFKPVEYTVSKSDNALNISMKEDVSDLDQVVVVGLSEQRKKHIASSVATLDVASNITGKPITTLSQSLQGGVTGLQVTQSSGLPGGDAAAIKIRGISTLGNSNPLILVDGIPMDMNFIDPVTVQSVTVLKDAAAAAIYGSRAANGVIVVTTKRGIPGKVSVTYDGYVGIQAPTYLPKVVEAPEYMRMYNEAQVNAGKAPSYSDSDIINTMNGVDPVRYPNTNWINEVIDQHAPITSHSLSVSGGNNVARFALTGNYLYQQGMLPINNTGRFNIRANTSITLSKNFTVNLDMLAIKRNTLTPNRTAGNNGNRLLEDVYRVPPTILPKYPEVDGRTIYGRYVDIVNPVAYAERGGQHKYESGQTSINLQPKWRVLPGLNLRGQFSFRLNSDITRDTRDAYNFFDYYTGQLLQTWTMQRSVSSARSTYYYLGANADYTLTMGDHMIFAMAGYSQEETNSGDWDVSSMISGYAKLNYSYQNKYLVEGTIRTDGSSRFSPNHRFGYFPSFALGWNVHNENFLKGVGFINNFKLRASYGYLGNENIGLYQYQTLINSSSGVETTYGNPDITWETVHMADAGADIGLFGGRLEFTVDYYNKTTNNIILNPSLPLVGGFEDQVPVNAGRVQNKGWELSMNYNAKPSKNIRLSVRPGVSYNTNTILNLVAGPYINSTGTTINQVGSAIGSLYGYKTAGLLQASDFDGTGKAVVPVLPNAAPGDIKYLDLSGDGEINAKDQTILGNPVPQLNYFSNFRISYKKIDLEFLLQGTNKSDAVLLDMFALPLDLSKDGGVPTKYYAANYWTPERTGARFPRLSTAPANNKLSSDFWFQNGAYVRVKYIQLGCNLTSAFTKRAGINAMRLYFNAQNPLTFTRLKLTDPESRGNQWTYGIMKTYTIGCNIQF</sequence>
<comment type="subcellular location">
    <subcellularLocation>
        <location evidence="1 10">Cell outer membrane</location>
        <topology evidence="1 10">Multi-pass membrane protein</topology>
    </subcellularLocation>
</comment>
<keyword evidence="7 11" id="KW-0798">TonB box</keyword>
<evidence type="ECO:0000256" key="5">
    <source>
        <dbReference type="ARBA" id="ARBA00022692"/>
    </source>
</evidence>
<evidence type="ECO:0000256" key="3">
    <source>
        <dbReference type="ARBA" id="ARBA00022452"/>
    </source>
</evidence>
<dbReference type="OrthoDB" id="899266at2"/>
<dbReference type="NCBIfam" id="TIGR04056">
    <property type="entry name" value="OMP_RagA_SusC"/>
    <property type="match status" value="1"/>
</dbReference>
<evidence type="ECO:0000256" key="8">
    <source>
        <dbReference type="ARBA" id="ARBA00023136"/>
    </source>
</evidence>
<keyword evidence="2 10" id="KW-0813">Transport</keyword>
<keyword evidence="8 10" id="KW-0472">Membrane</keyword>
<feature type="domain" description="TonB-dependent receptor-like beta-barrel" evidence="12">
    <location>
        <begin position="555"/>
        <end position="966"/>
    </location>
</feature>
<dbReference type="EMBL" id="LVYD01000076">
    <property type="protein sequence ID" value="OQP59584.1"/>
    <property type="molecule type" value="Genomic_DNA"/>
</dbReference>
<evidence type="ECO:0000259" key="13">
    <source>
        <dbReference type="Pfam" id="PF07660"/>
    </source>
</evidence>
<dbReference type="SUPFAM" id="SSF49464">
    <property type="entry name" value="Carboxypeptidase regulatory domain-like"/>
    <property type="match status" value="1"/>
</dbReference>
<keyword evidence="5 10" id="KW-0812">Transmembrane</keyword>
<dbReference type="GO" id="GO:0009279">
    <property type="term" value="C:cell outer membrane"/>
    <property type="evidence" value="ECO:0007669"/>
    <property type="project" value="UniProtKB-SubCell"/>
</dbReference>
<dbReference type="Proteomes" id="UP000192796">
    <property type="component" value="Unassembled WGS sequence"/>
</dbReference>
<feature type="domain" description="TonB-dependent receptor plug" evidence="14">
    <location>
        <begin position="261"/>
        <end position="361"/>
    </location>
</feature>
<dbReference type="Pfam" id="PF07715">
    <property type="entry name" value="Plug"/>
    <property type="match status" value="1"/>
</dbReference>
<dbReference type="Gene3D" id="2.40.170.20">
    <property type="entry name" value="TonB-dependent receptor, beta-barrel domain"/>
    <property type="match status" value="1"/>
</dbReference>
<dbReference type="InterPro" id="IPR008969">
    <property type="entry name" value="CarboxyPept-like_regulatory"/>
</dbReference>
<evidence type="ECO:0000256" key="6">
    <source>
        <dbReference type="ARBA" id="ARBA00023004"/>
    </source>
</evidence>
<evidence type="ECO:0000259" key="14">
    <source>
        <dbReference type="Pfam" id="PF07715"/>
    </source>
</evidence>